<proteinExistence type="predicted"/>
<dbReference type="Gramene" id="XM_028336321.1">
    <property type="protein sequence ID" value="XP_028192122.1"/>
    <property type="gene ID" value="LOC114377687"/>
</dbReference>
<dbReference type="Proteomes" id="UP000289340">
    <property type="component" value="Chromosome 11"/>
</dbReference>
<dbReference type="PANTHER" id="PTHR33356:SF16">
    <property type="entry name" value="G PATCH DOMAIN PROTEIN"/>
    <property type="match status" value="1"/>
</dbReference>
<name>A0A445I181_GLYSO</name>
<comment type="caution">
    <text evidence="2">The sequence shown here is derived from an EMBL/GenBank/DDBJ whole genome shotgun (WGS) entry which is preliminary data.</text>
</comment>
<dbReference type="PANTHER" id="PTHR33356">
    <property type="entry name" value="TIP41-LIKE PROTEIN"/>
    <property type="match status" value="1"/>
</dbReference>
<sequence length="346" mass="39260">MAIDTSLPFPYQFLHDERGEQILPPIPSNDSNHTNCKNNNIHGHDLKPQELLIPREFRSLSQDNLVSDMPHFMLQDNTKFDSLSIGSDPLESLWDSVSYPQSTPSSTLSSIQGSSEGSSQEPSPNSYDFCWDNTYDVVEMLEKMKLDERDSSKYHHGYGNHRFETSNVGVCSLLQEQIQAIQLSRLRQEQILSRKQKLTKYRGKNHGQISQQFQKKGKGVDDGCDNECRTRPPWHNRWHQQAESKGTSCGTGVFLPRGRTSAPLESRERPGKGCSTVLIPARVVQALQLHFEQMAATTGPKPGGFPPLHDVLVSNRDGMYSLQKRQSRDKPAHIQNEMILPQEWTY</sequence>
<evidence type="ECO:0000313" key="3">
    <source>
        <dbReference type="Proteomes" id="UP000289340"/>
    </source>
</evidence>
<organism evidence="2 3">
    <name type="scientific">Glycine soja</name>
    <name type="common">Wild soybean</name>
    <dbReference type="NCBI Taxonomy" id="3848"/>
    <lineage>
        <taxon>Eukaryota</taxon>
        <taxon>Viridiplantae</taxon>
        <taxon>Streptophyta</taxon>
        <taxon>Embryophyta</taxon>
        <taxon>Tracheophyta</taxon>
        <taxon>Spermatophyta</taxon>
        <taxon>Magnoliopsida</taxon>
        <taxon>eudicotyledons</taxon>
        <taxon>Gunneridae</taxon>
        <taxon>Pentapetalae</taxon>
        <taxon>rosids</taxon>
        <taxon>fabids</taxon>
        <taxon>Fabales</taxon>
        <taxon>Fabaceae</taxon>
        <taxon>Papilionoideae</taxon>
        <taxon>50 kb inversion clade</taxon>
        <taxon>NPAAA clade</taxon>
        <taxon>indigoferoid/millettioid clade</taxon>
        <taxon>Phaseoleae</taxon>
        <taxon>Glycine</taxon>
        <taxon>Glycine subgen. Soja</taxon>
    </lineage>
</organism>
<evidence type="ECO:0000256" key="1">
    <source>
        <dbReference type="SAM" id="MobiDB-lite"/>
    </source>
</evidence>
<feature type="region of interest" description="Disordered" evidence="1">
    <location>
        <begin position="237"/>
        <end position="273"/>
    </location>
</feature>
<protein>
    <submittedName>
        <fullName evidence="2">Uncharacterized protein</fullName>
    </submittedName>
</protein>
<dbReference type="AlphaFoldDB" id="A0A445I181"/>
<feature type="compositionally biased region" description="Polar residues" evidence="1">
    <location>
        <begin position="239"/>
        <end position="250"/>
    </location>
</feature>
<dbReference type="EMBL" id="QZWG01000011">
    <property type="protein sequence ID" value="RZB79769.1"/>
    <property type="molecule type" value="Genomic_DNA"/>
</dbReference>
<accession>A0A445I181</accession>
<keyword evidence="3" id="KW-1185">Reference proteome</keyword>
<feature type="region of interest" description="Disordered" evidence="1">
    <location>
        <begin position="202"/>
        <end position="222"/>
    </location>
</feature>
<gene>
    <name evidence="2" type="ORF">D0Y65_029841</name>
</gene>
<feature type="region of interest" description="Disordered" evidence="1">
    <location>
        <begin position="104"/>
        <end position="125"/>
    </location>
</feature>
<reference evidence="2 3" key="1">
    <citation type="submission" date="2018-09" db="EMBL/GenBank/DDBJ databases">
        <title>A high-quality reference genome of wild soybean provides a powerful tool to mine soybean genomes.</title>
        <authorList>
            <person name="Xie M."/>
            <person name="Chung C.Y.L."/>
            <person name="Li M.-W."/>
            <person name="Wong F.-L."/>
            <person name="Chan T.-F."/>
            <person name="Lam H.-M."/>
        </authorList>
    </citation>
    <scope>NUCLEOTIDE SEQUENCE [LARGE SCALE GENOMIC DNA]</scope>
    <source>
        <strain evidence="3">cv. W05</strain>
        <tissue evidence="2">Hypocotyl of etiolated seedlings</tissue>
    </source>
</reference>
<evidence type="ECO:0000313" key="2">
    <source>
        <dbReference type="EMBL" id="RZB79769.1"/>
    </source>
</evidence>